<dbReference type="InterPro" id="IPR010982">
    <property type="entry name" value="Lambda_DNA-bd_dom_sf"/>
</dbReference>
<evidence type="ECO:0000313" key="3">
    <source>
        <dbReference type="Proteomes" id="UP000282674"/>
    </source>
</evidence>
<dbReference type="PROSITE" id="PS50943">
    <property type="entry name" value="HTH_CROC1"/>
    <property type="match status" value="1"/>
</dbReference>
<proteinExistence type="predicted"/>
<evidence type="ECO:0000313" key="2">
    <source>
        <dbReference type="EMBL" id="RMI47404.1"/>
    </source>
</evidence>
<comment type="caution">
    <text evidence="2">The sequence shown here is derived from an EMBL/GenBank/DDBJ whole genome shotgun (WGS) entry which is preliminary data.</text>
</comment>
<dbReference type="RefSeq" id="WP_122192639.1">
    <property type="nucleotide sequence ID" value="NZ_JBHSKC010000002.1"/>
</dbReference>
<dbReference type="SMART" id="SM00530">
    <property type="entry name" value="HTH_XRE"/>
    <property type="match status" value="1"/>
</dbReference>
<dbReference type="Proteomes" id="UP000282674">
    <property type="component" value="Unassembled WGS sequence"/>
</dbReference>
<sequence length="292" mass="32285">MPNASGREPMVQRAILMGELQRLRLASGQSQEQVAAALDWSASKVIRIESGAVGLSMTDLRALLLHYGVSADDERADAFTVLARDARQPGWWSLYQRALSPGYRQYIGYESGASGLCGFRALLMPGLLQTEEYADALTRELVASDTDREVLVEVRMRRQDEIFGRDDPPRLTMIVDEAVLRRHVGVRSDPGIMPRQLRRILDLHDQSLACVRVIPFSAGAHFGMAGDFTILRFDDARLDDVLCQETVGGTSLTVTDGGVRVAQHRAAFKRLRQIALPAGHTPTFIEKIIASL</sequence>
<gene>
    <name evidence="2" type="ORF">EBO15_02515</name>
</gene>
<dbReference type="CDD" id="cd00093">
    <property type="entry name" value="HTH_XRE"/>
    <property type="match status" value="1"/>
</dbReference>
<dbReference type="SUPFAM" id="SSF47413">
    <property type="entry name" value="lambda repressor-like DNA-binding domains"/>
    <property type="match status" value="1"/>
</dbReference>
<dbReference type="EMBL" id="RFFG01000003">
    <property type="protein sequence ID" value="RMI47404.1"/>
    <property type="molecule type" value="Genomic_DNA"/>
</dbReference>
<keyword evidence="3" id="KW-1185">Reference proteome</keyword>
<dbReference type="AlphaFoldDB" id="A0A3M2MCF0"/>
<dbReference type="InterPro" id="IPR001387">
    <property type="entry name" value="Cro/C1-type_HTH"/>
</dbReference>
<dbReference type="Pfam" id="PF13560">
    <property type="entry name" value="HTH_31"/>
    <property type="match status" value="1"/>
</dbReference>
<protein>
    <submittedName>
        <fullName evidence="2">XRE family transcriptional regulator</fullName>
    </submittedName>
</protein>
<name>A0A3M2MCF0_9ACTN</name>
<dbReference type="GO" id="GO:0003677">
    <property type="term" value="F:DNA binding"/>
    <property type="evidence" value="ECO:0007669"/>
    <property type="project" value="InterPro"/>
</dbReference>
<accession>A0A3M2MCF0</accession>
<dbReference type="Pfam" id="PF19054">
    <property type="entry name" value="DUF5753"/>
    <property type="match status" value="1"/>
</dbReference>
<dbReference type="OrthoDB" id="5177725at2"/>
<organism evidence="2 3">
    <name type="scientific">Actinomadura harenae</name>
    <dbReference type="NCBI Taxonomy" id="2483351"/>
    <lineage>
        <taxon>Bacteria</taxon>
        <taxon>Bacillati</taxon>
        <taxon>Actinomycetota</taxon>
        <taxon>Actinomycetes</taxon>
        <taxon>Streptosporangiales</taxon>
        <taxon>Thermomonosporaceae</taxon>
        <taxon>Actinomadura</taxon>
    </lineage>
</organism>
<feature type="domain" description="HTH cro/C1-type" evidence="1">
    <location>
        <begin position="20"/>
        <end position="75"/>
    </location>
</feature>
<reference evidence="2 3" key="1">
    <citation type="submission" date="2018-10" db="EMBL/GenBank/DDBJ databases">
        <title>Isolation from soil.</title>
        <authorList>
            <person name="Hu J."/>
        </authorList>
    </citation>
    <scope>NUCLEOTIDE SEQUENCE [LARGE SCALE GENOMIC DNA]</scope>
    <source>
        <strain evidence="2 3">NEAU-Ht49</strain>
    </source>
</reference>
<dbReference type="InterPro" id="IPR043917">
    <property type="entry name" value="DUF5753"/>
</dbReference>
<dbReference type="Gene3D" id="1.10.260.40">
    <property type="entry name" value="lambda repressor-like DNA-binding domains"/>
    <property type="match status" value="1"/>
</dbReference>
<evidence type="ECO:0000259" key="1">
    <source>
        <dbReference type="PROSITE" id="PS50943"/>
    </source>
</evidence>